<accession>A0A6A6B3M2</accession>
<comment type="cofactor">
    <cofactor evidence="1">
        <name>Cu(2+)</name>
        <dbReference type="ChEBI" id="CHEBI:29036"/>
    </cofactor>
</comment>
<evidence type="ECO:0000313" key="6">
    <source>
        <dbReference type="EMBL" id="KAF2138842.1"/>
    </source>
</evidence>
<keyword evidence="6" id="KW-0560">Oxidoreductase</keyword>
<comment type="subcellular location">
    <subcellularLocation>
        <location evidence="2">Secreted</location>
    </subcellularLocation>
</comment>
<keyword evidence="7" id="KW-1185">Reference proteome</keyword>
<dbReference type="RefSeq" id="XP_033394555.1">
    <property type="nucleotide sequence ID" value="XM_033535962.1"/>
</dbReference>
<evidence type="ECO:0000259" key="5">
    <source>
        <dbReference type="Pfam" id="PF03443"/>
    </source>
</evidence>
<sequence length="245" mass="25613">VSAHGVVTQITNGEGKVYNGWDTNYQYYNPVPKVAAWKAGGYGHGPITGESYAKADIVCHEDAEAAPIYLDAAAGSKLSVVWGSPGQTSGWPTSHHGPIITYLAPCGGPDATGDCTTAKVGDLSFTKVDAQGLITPGDVDAQVWATDKLIENNSTTVTIPSALKAGNYVMRHEIIGLHAAGEENGAQNYPQCFNVKVSGSGAKTLDNGVKGTALYKPADKGLVFNIYADVESYPIPGPALWESAD</sequence>
<dbReference type="CDD" id="cd21175">
    <property type="entry name" value="LPMO_AA9"/>
    <property type="match status" value="1"/>
</dbReference>
<dbReference type="AlphaFoldDB" id="A0A6A6B3M2"/>
<protein>
    <submittedName>
        <fullName evidence="6">Lytic polysaccharide monooxygenase</fullName>
    </submittedName>
</protein>
<dbReference type="GeneID" id="54293458"/>
<reference evidence="6" key="1">
    <citation type="journal article" date="2020" name="Stud. Mycol.">
        <title>101 Dothideomycetes genomes: a test case for predicting lifestyles and emergence of pathogens.</title>
        <authorList>
            <person name="Haridas S."/>
            <person name="Albert R."/>
            <person name="Binder M."/>
            <person name="Bloem J."/>
            <person name="Labutti K."/>
            <person name="Salamov A."/>
            <person name="Andreopoulos B."/>
            <person name="Baker S."/>
            <person name="Barry K."/>
            <person name="Bills G."/>
            <person name="Bluhm B."/>
            <person name="Cannon C."/>
            <person name="Castanera R."/>
            <person name="Culley D."/>
            <person name="Daum C."/>
            <person name="Ezra D."/>
            <person name="Gonzalez J."/>
            <person name="Henrissat B."/>
            <person name="Kuo A."/>
            <person name="Liang C."/>
            <person name="Lipzen A."/>
            <person name="Lutzoni F."/>
            <person name="Magnuson J."/>
            <person name="Mondo S."/>
            <person name="Nolan M."/>
            <person name="Ohm R."/>
            <person name="Pangilinan J."/>
            <person name="Park H.-J."/>
            <person name="Ramirez L."/>
            <person name="Alfaro M."/>
            <person name="Sun H."/>
            <person name="Tritt A."/>
            <person name="Yoshinaga Y."/>
            <person name="Zwiers L.-H."/>
            <person name="Turgeon B."/>
            <person name="Goodwin S."/>
            <person name="Spatafora J."/>
            <person name="Crous P."/>
            <person name="Grigoriev I."/>
        </authorList>
    </citation>
    <scope>NUCLEOTIDE SEQUENCE</scope>
    <source>
        <strain evidence="6">CBS 121167</strain>
    </source>
</reference>
<dbReference type="Pfam" id="PF03443">
    <property type="entry name" value="AA9"/>
    <property type="match status" value="1"/>
</dbReference>
<dbReference type="GO" id="GO:0005576">
    <property type="term" value="C:extracellular region"/>
    <property type="evidence" value="ECO:0007669"/>
    <property type="project" value="UniProtKB-SubCell"/>
</dbReference>
<dbReference type="PANTHER" id="PTHR33353">
    <property type="entry name" value="PUTATIVE (AFU_ORTHOLOGUE AFUA_1G12560)-RELATED"/>
    <property type="match status" value="1"/>
</dbReference>
<feature type="non-terminal residue" evidence="6">
    <location>
        <position position="1"/>
    </location>
</feature>
<evidence type="ECO:0000256" key="4">
    <source>
        <dbReference type="ARBA" id="ARBA00023157"/>
    </source>
</evidence>
<dbReference type="EMBL" id="ML995495">
    <property type="protein sequence ID" value="KAF2138842.1"/>
    <property type="molecule type" value="Genomic_DNA"/>
</dbReference>
<evidence type="ECO:0000256" key="2">
    <source>
        <dbReference type="ARBA" id="ARBA00004613"/>
    </source>
</evidence>
<keyword evidence="3" id="KW-0964">Secreted</keyword>
<evidence type="ECO:0000256" key="3">
    <source>
        <dbReference type="ARBA" id="ARBA00022525"/>
    </source>
</evidence>
<name>A0A6A6B3M2_9PEZI</name>
<dbReference type="InterPro" id="IPR049892">
    <property type="entry name" value="AA9"/>
</dbReference>
<gene>
    <name evidence="6" type="ORF">K452DRAFT_196568</name>
</gene>
<feature type="non-terminal residue" evidence="6">
    <location>
        <position position="245"/>
    </location>
</feature>
<evidence type="ECO:0000256" key="1">
    <source>
        <dbReference type="ARBA" id="ARBA00001973"/>
    </source>
</evidence>
<evidence type="ECO:0000313" key="7">
    <source>
        <dbReference type="Proteomes" id="UP000799438"/>
    </source>
</evidence>
<dbReference type="Proteomes" id="UP000799438">
    <property type="component" value="Unassembled WGS sequence"/>
</dbReference>
<dbReference type="Gene3D" id="2.70.50.70">
    <property type="match status" value="1"/>
</dbReference>
<dbReference type="GO" id="GO:0004497">
    <property type="term" value="F:monooxygenase activity"/>
    <property type="evidence" value="ECO:0007669"/>
    <property type="project" value="UniProtKB-KW"/>
</dbReference>
<organism evidence="6 7">
    <name type="scientific">Aplosporella prunicola CBS 121167</name>
    <dbReference type="NCBI Taxonomy" id="1176127"/>
    <lineage>
        <taxon>Eukaryota</taxon>
        <taxon>Fungi</taxon>
        <taxon>Dikarya</taxon>
        <taxon>Ascomycota</taxon>
        <taxon>Pezizomycotina</taxon>
        <taxon>Dothideomycetes</taxon>
        <taxon>Dothideomycetes incertae sedis</taxon>
        <taxon>Botryosphaeriales</taxon>
        <taxon>Aplosporellaceae</taxon>
        <taxon>Aplosporella</taxon>
    </lineage>
</organism>
<dbReference type="PANTHER" id="PTHR33353:SF34">
    <property type="entry name" value="ENDO-BETA-1,4-GLUCANASE D"/>
    <property type="match status" value="1"/>
</dbReference>
<feature type="domain" description="Auxiliary Activity family 9 catalytic" evidence="5">
    <location>
        <begin position="4"/>
        <end position="231"/>
    </location>
</feature>
<dbReference type="InterPro" id="IPR005103">
    <property type="entry name" value="AA9_LPMO"/>
</dbReference>
<keyword evidence="4" id="KW-1015">Disulfide bond</keyword>
<keyword evidence="6" id="KW-0503">Monooxygenase</keyword>
<proteinExistence type="predicted"/>
<dbReference type="OrthoDB" id="4849160at2759"/>